<sequence>WTSTMGLCSRGFVVAVAHGVCSASLNILLKVILIHSSSFLCGALISASVLALLRQAPAPLAIPMAPLDLPLISACLPLIVLAVVHPTLTLLALRFLSLPTYVTFKRCTPLATACLSSLALPSVRHTGAVVSRGSATLAATLTASGAIITAIGDVSGTREGYVCGVACVLLHACFLVAIEKVHAELSLDPLSMQYAATASTLLSRMVQTPSLRFPLRNSAITTSFVGVAKSVTMAAVGLTALADARPSFLYICGVILSALGGTIYAVATWRSRRGVVKQTEGTSSHEIREGSDSV</sequence>
<evidence type="ECO:0000313" key="3">
    <source>
        <dbReference type="Proteomes" id="UP000694388"/>
    </source>
</evidence>
<protein>
    <submittedName>
        <fullName evidence="2">Solute carrier family 35 member D3</fullName>
    </submittedName>
</protein>
<dbReference type="Ensembl" id="ENSEBUT00000017201.1">
    <property type="protein sequence ID" value="ENSEBUP00000016625.1"/>
    <property type="gene ID" value="ENSEBUG00000010430.1"/>
</dbReference>
<dbReference type="AlphaFoldDB" id="A0A8C4WWU6"/>
<evidence type="ECO:0000313" key="2">
    <source>
        <dbReference type="Ensembl" id="ENSEBUP00000016625.1"/>
    </source>
</evidence>
<reference evidence="2" key="2">
    <citation type="submission" date="2025-09" db="UniProtKB">
        <authorList>
            <consortium name="Ensembl"/>
        </authorList>
    </citation>
    <scope>IDENTIFICATION</scope>
</reference>
<keyword evidence="1" id="KW-1133">Transmembrane helix</keyword>
<evidence type="ECO:0000256" key="1">
    <source>
        <dbReference type="SAM" id="Phobius"/>
    </source>
</evidence>
<name>A0A8C4WWU6_EPTBU</name>
<accession>A0A8C4WWU6</accession>
<reference evidence="2" key="1">
    <citation type="submission" date="2025-08" db="UniProtKB">
        <authorList>
            <consortium name="Ensembl"/>
        </authorList>
    </citation>
    <scope>IDENTIFICATION</scope>
</reference>
<proteinExistence type="predicted"/>
<feature type="transmembrane region" description="Helical" evidence="1">
    <location>
        <begin position="219"/>
        <end position="242"/>
    </location>
</feature>
<feature type="transmembrane region" description="Helical" evidence="1">
    <location>
        <begin position="74"/>
        <end position="96"/>
    </location>
</feature>
<dbReference type="Proteomes" id="UP000694388">
    <property type="component" value="Unplaced"/>
</dbReference>
<keyword evidence="1" id="KW-0812">Transmembrane</keyword>
<organism evidence="2 3">
    <name type="scientific">Eptatretus burgeri</name>
    <name type="common">Inshore hagfish</name>
    <dbReference type="NCBI Taxonomy" id="7764"/>
    <lineage>
        <taxon>Eukaryota</taxon>
        <taxon>Metazoa</taxon>
        <taxon>Chordata</taxon>
        <taxon>Craniata</taxon>
        <taxon>Vertebrata</taxon>
        <taxon>Cyclostomata</taxon>
        <taxon>Myxini</taxon>
        <taxon>Myxiniformes</taxon>
        <taxon>Myxinidae</taxon>
        <taxon>Eptatretinae</taxon>
        <taxon>Eptatretus</taxon>
    </lineage>
</organism>
<dbReference type="GeneTree" id="ENSGT00940000160083"/>
<feature type="transmembrane region" description="Helical" evidence="1">
    <location>
        <begin position="248"/>
        <end position="267"/>
    </location>
</feature>
<keyword evidence="1" id="KW-0472">Membrane</keyword>
<keyword evidence="3" id="KW-1185">Reference proteome</keyword>